<name>A0A507QUR4_MONPU</name>
<evidence type="ECO:0000313" key="3">
    <source>
        <dbReference type="EMBL" id="TQB70799.1"/>
    </source>
</evidence>
<dbReference type="PANTHER" id="PTHR13483">
    <property type="entry name" value="BOX C_D SNORNA PROTEIN 1-RELATED"/>
    <property type="match status" value="1"/>
</dbReference>
<accession>A0A507QUR4</accession>
<organism evidence="3 4">
    <name type="scientific">Monascus purpureus</name>
    <name type="common">Red mold</name>
    <name type="synonym">Monascus anka</name>
    <dbReference type="NCBI Taxonomy" id="5098"/>
    <lineage>
        <taxon>Eukaryota</taxon>
        <taxon>Fungi</taxon>
        <taxon>Dikarya</taxon>
        <taxon>Ascomycota</taxon>
        <taxon>Pezizomycotina</taxon>
        <taxon>Eurotiomycetes</taxon>
        <taxon>Eurotiomycetidae</taxon>
        <taxon>Eurotiales</taxon>
        <taxon>Aspergillaceae</taxon>
        <taxon>Monascus</taxon>
    </lineage>
</organism>
<evidence type="ECO:0000313" key="4">
    <source>
        <dbReference type="Proteomes" id="UP000319663"/>
    </source>
</evidence>
<dbReference type="EMBL" id="VIFY01000095">
    <property type="protein sequence ID" value="TQB70799.1"/>
    <property type="molecule type" value="Genomic_DNA"/>
</dbReference>
<dbReference type="InterPro" id="IPR051639">
    <property type="entry name" value="BCD1"/>
</dbReference>
<sequence>MLDMCSGVRDPAAYVRRNELATEAAFDRDFNFITSVERGLERAERDAENRGIPLDCEIKTDEADTGMKRKRPNNWLVKGEAGFLRGAKTAGVRVVRAPRGMTRNKENTSKWNPKHKCLAWAVEWIDSQGGKMIRNSIETSSIAEAYDRANPRPREERITLGQKLQQGPKDTKPEDPQLPEQTTSNSATSLPNGKDPSETPSRTEEAHLNENGNSTTSISPDAERGQASIDGLTMDNATAVVSPHRGVYFYLHRPQTSTKQPVVVPLPPNMSLTAALRNRTVLEFPTIYVLPDSPGTLLAEKETPNFILEEKYLGSGIAGEEFIPGQTANGAGTTEQDSHGDQDRESESGPEQDPINLENVDERKILEVLEQDLSQNAAAGDTA</sequence>
<dbReference type="GO" id="GO:0000492">
    <property type="term" value="P:box C/D snoRNP assembly"/>
    <property type="evidence" value="ECO:0007669"/>
    <property type="project" value="TreeGrafter"/>
</dbReference>
<feature type="compositionally biased region" description="Polar residues" evidence="1">
    <location>
        <begin position="179"/>
        <end position="191"/>
    </location>
</feature>
<dbReference type="PANTHER" id="PTHR13483:SF11">
    <property type="entry name" value="ZINC FINGER HIT DOMAIN-CONTAINING PROTEIN 3"/>
    <property type="match status" value="1"/>
</dbReference>
<feature type="compositionally biased region" description="Basic and acidic residues" evidence="1">
    <location>
        <begin position="195"/>
        <end position="208"/>
    </location>
</feature>
<evidence type="ECO:0000259" key="2">
    <source>
        <dbReference type="Pfam" id="PF25790"/>
    </source>
</evidence>
<dbReference type="Pfam" id="PF25790">
    <property type="entry name" value="BCD1"/>
    <property type="match status" value="1"/>
</dbReference>
<dbReference type="GO" id="GO:0005634">
    <property type="term" value="C:nucleus"/>
    <property type="evidence" value="ECO:0007669"/>
    <property type="project" value="TreeGrafter"/>
</dbReference>
<protein>
    <submittedName>
        <fullName evidence="3">Box C/D snoRNA protein 1</fullName>
    </submittedName>
</protein>
<dbReference type="STRING" id="5098.A0A507QUR4"/>
<keyword evidence="4" id="KW-1185">Reference proteome</keyword>
<dbReference type="AlphaFoldDB" id="A0A507QUR4"/>
<dbReference type="GO" id="GO:0000463">
    <property type="term" value="P:maturation of LSU-rRNA from tricistronic rRNA transcript (SSU-rRNA, 5.8S rRNA, LSU-rRNA)"/>
    <property type="evidence" value="ECO:0007669"/>
    <property type="project" value="TreeGrafter"/>
</dbReference>
<dbReference type="Proteomes" id="UP000319663">
    <property type="component" value="Unassembled WGS sequence"/>
</dbReference>
<dbReference type="GO" id="GO:0048254">
    <property type="term" value="P:snoRNA localization"/>
    <property type="evidence" value="ECO:0007669"/>
    <property type="project" value="TreeGrafter"/>
</dbReference>
<feature type="region of interest" description="Disordered" evidence="1">
    <location>
        <begin position="144"/>
        <end position="223"/>
    </location>
</feature>
<feature type="compositionally biased region" description="Basic and acidic residues" evidence="1">
    <location>
        <begin position="145"/>
        <end position="158"/>
    </location>
</feature>
<feature type="compositionally biased region" description="Polar residues" evidence="1">
    <location>
        <begin position="210"/>
        <end position="219"/>
    </location>
</feature>
<evidence type="ECO:0000256" key="1">
    <source>
        <dbReference type="SAM" id="MobiDB-lite"/>
    </source>
</evidence>
<dbReference type="GO" id="GO:0070761">
    <property type="term" value="C:pre-snoRNP complex"/>
    <property type="evidence" value="ECO:0007669"/>
    <property type="project" value="TreeGrafter"/>
</dbReference>
<gene>
    <name evidence="3" type="primary">ZNHIT6</name>
    <name evidence="3" type="ORF">MPDQ_008087</name>
</gene>
<feature type="domain" description="BCD1 alpha/beta" evidence="2">
    <location>
        <begin position="85"/>
        <end position="293"/>
    </location>
</feature>
<comment type="caution">
    <text evidence="3">The sequence shown here is derived from an EMBL/GenBank/DDBJ whole genome shotgun (WGS) entry which is preliminary data.</text>
</comment>
<feature type="compositionally biased region" description="Polar residues" evidence="1">
    <location>
        <begin position="326"/>
        <end position="335"/>
    </location>
</feature>
<reference evidence="3 4" key="1">
    <citation type="submission" date="2019-06" db="EMBL/GenBank/DDBJ databases">
        <title>Wine fermentation using esterase from Monascus purpureus.</title>
        <authorList>
            <person name="Geng C."/>
            <person name="Zhang Y."/>
        </authorList>
    </citation>
    <scope>NUCLEOTIDE SEQUENCE [LARGE SCALE GENOMIC DNA]</scope>
    <source>
        <strain evidence="3">HQ1</strain>
    </source>
</reference>
<proteinExistence type="predicted"/>
<dbReference type="InterPro" id="IPR057721">
    <property type="entry name" value="BCD1_alpha/beta"/>
</dbReference>
<feature type="compositionally biased region" description="Basic and acidic residues" evidence="1">
    <location>
        <begin position="336"/>
        <end position="347"/>
    </location>
</feature>
<feature type="region of interest" description="Disordered" evidence="1">
    <location>
        <begin position="321"/>
        <end position="362"/>
    </location>
</feature>